<gene>
    <name evidence="1" type="ORF">METZ01_LOCUS367890</name>
</gene>
<name>A0A382SYS3_9ZZZZ</name>
<sequence>MIAGVIVSPLTDPEGSFRWGEIAMMVRLSGPLFPR</sequence>
<dbReference type="EMBL" id="UINC01132612">
    <property type="protein sequence ID" value="SVD15036.1"/>
    <property type="molecule type" value="Genomic_DNA"/>
</dbReference>
<accession>A0A382SYS3</accession>
<protein>
    <submittedName>
        <fullName evidence="1">Uncharacterized protein</fullName>
    </submittedName>
</protein>
<organism evidence="1">
    <name type="scientific">marine metagenome</name>
    <dbReference type="NCBI Taxonomy" id="408172"/>
    <lineage>
        <taxon>unclassified sequences</taxon>
        <taxon>metagenomes</taxon>
        <taxon>ecological metagenomes</taxon>
    </lineage>
</organism>
<dbReference type="AlphaFoldDB" id="A0A382SYS3"/>
<evidence type="ECO:0000313" key="1">
    <source>
        <dbReference type="EMBL" id="SVD15036.1"/>
    </source>
</evidence>
<feature type="non-terminal residue" evidence="1">
    <location>
        <position position="35"/>
    </location>
</feature>
<reference evidence="1" key="1">
    <citation type="submission" date="2018-05" db="EMBL/GenBank/DDBJ databases">
        <authorList>
            <person name="Lanie J.A."/>
            <person name="Ng W.-L."/>
            <person name="Kazmierczak K.M."/>
            <person name="Andrzejewski T.M."/>
            <person name="Davidsen T.M."/>
            <person name="Wayne K.J."/>
            <person name="Tettelin H."/>
            <person name="Glass J.I."/>
            <person name="Rusch D."/>
            <person name="Podicherti R."/>
            <person name="Tsui H.-C.T."/>
            <person name="Winkler M.E."/>
        </authorList>
    </citation>
    <scope>NUCLEOTIDE SEQUENCE</scope>
</reference>
<proteinExistence type="predicted"/>